<name>A0A1I4TVN4_9GAMM</name>
<dbReference type="GO" id="GO:0046872">
    <property type="term" value="F:metal ion binding"/>
    <property type="evidence" value="ECO:0007669"/>
    <property type="project" value="UniProtKB-KW"/>
</dbReference>
<dbReference type="EMBL" id="FOUR01000002">
    <property type="protein sequence ID" value="SFM80603.1"/>
    <property type="molecule type" value="Genomic_DNA"/>
</dbReference>
<dbReference type="InterPro" id="IPR012686">
    <property type="entry name" value="HPA_isomer/decarb_N"/>
</dbReference>
<evidence type="ECO:0000256" key="1">
    <source>
        <dbReference type="ARBA" id="ARBA00022723"/>
    </source>
</evidence>
<keyword evidence="3" id="KW-0413">Isomerase</keyword>
<proteinExistence type="predicted"/>
<dbReference type="Proteomes" id="UP000199339">
    <property type="component" value="Unassembled WGS sequence"/>
</dbReference>
<dbReference type="Pfam" id="PF01557">
    <property type="entry name" value="FAA_hydrolase"/>
    <property type="match status" value="1"/>
</dbReference>
<dbReference type="AlphaFoldDB" id="A0A1I4TVN4"/>
<dbReference type="InterPro" id="IPR011234">
    <property type="entry name" value="Fumarylacetoacetase-like_C"/>
</dbReference>
<dbReference type="Gene3D" id="3.90.850.10">
    <property type="entry name" value="Fumarylacetoacetase-like, C-terminal domain"/>
    <property type="match status" value="1"/>
</dbReference>
<reference evidence="4" key="1">
    <citation type="submission" date="2016-10" db="EMBL/GenBank/DDBJ databases">
        <authorList>
            <person name="Varghese N."/>
            <person name="Submissions S."/>
        </authorList>
    </citation>
    <scope>NUCLEOTIDE SEQUENCE [LARGE SCALE GENOMIC DNA]</scope>
    <source>
        <strain evidence="4">CGMCC 1.6775</strain>
    </source>
</reference>
<dbReference type="GO" id="GO:0008704">
    <property type="term" value="F:5-carboxymethyl-2-hydroxymuconate delta-isomerase activity"/>
    <property type="evidence" value="ECO:0007669"/>
    <property type="project" value="InterPro"/>
</dbReference>
<dbReference type="InterPro" id="IPR036663">
    <property type="entry name" value="Fumarylacetoacetase_C_sf"/>
</dbReference>
<feature type="domain" description="Fumarylacetoacetase-like C-terminal" evidence="2">
    <location>
        <begin position="10"/>
        <end position="219"/>
    </location>
</feature>
<sequence length="222" mass="23896">MTANTLVNSKLVCVALNDKSQLAALESTFNQDPYKKPPTQPVLYYKPRNTWSVDGAEVEWAKDFDGNNVPAMVVGASLGVVIGRETCRVGQDEALDYVGGYTIVADFSLPEESYFRPDIKGKCLDTSAPVGPEIVPADTIDNPDALTVTVYVNGEQKNEFPLRNMQRSVAELISKISWIMTLQPGEIIAVGFAGDRVPVAQGDRVEATIEGVGTLTNTLGGA</sequence>
<dbReference type="SUPFAM" id="SSF56529">
    <property type="entry name" value="FAH"/>
    <property type="match status" value="1"/>
</dbReference>
<keyword evidence="4" id="KW-1185">Reference proteome</keyword>
<dbReference type="PANTHER" id="PTHR11820:SF114">
    <property type="entry name" value="4-HYDROXYPHENYLACETATE CATABOLISM PROTEIN"/>
    <property type="match status" value="1"/>
</dbReference>
<evidence type="ECO:0000313" key="4">
    <source>
        <dbReference type="Proteomes" id="UP000199339"/>
    </source>
</evidence>
<dbReference type="GO" id="GO:0018800">
    <property type="term" value="F:5-oxopent-3-ene-1,2,5-tricarboxylate decarboxylase activity"/>
    <property type="evidence" value="ECO:0007669"/>
    <property type="project" value="InterPro"/>
</dbReference>
<dbReference type="OrthoDB" id="9805307at2"/>
<keyword evidence="1" id="KW-0479">Metal-binding</keyword>
<protein>
    <submittedName>
        <fullName evidence="3">5-oxopent-3-ene-1,2,5-tricarboxylate decarboxylase / 2-hydroxyhepta-2,4-diene-1,7-dioate isomerase</fullName>
    </submittedName>
</protein>
<evidence type="ECO:0000259" key="2">
    <source>
        <dbReference type="Pfam" id="PF01557"/>
    </source>
</evidence>
<gene>
    <name evidence="3" type="ORF">SAMN04487961_1311</name>
</gene>
<evidence type="ECO:0000313" key="3">
    <source>
        <dbReference type="EMBL" id="SFM80603.1"/>
    </source>
</evidence>
<organism evidence="3 4">
    <name type="scientific">Marinobacter pelagius</name>
    <dbReference type="NCBI Taxonomy" id="379482"/>
    <lineage>
        <taxon>Bacteria</taxon>
        <taxon>Pseudomonadati</taxon>
        <taxon>Pseudomonadota</taxon>
        <taxon>Gammaproteobacteria</taxon>
        <taxon>Pseudomonadales</taxon>
        <taxon>Marinobacteraceae</taxon>
        <taxon>Marinobacter</taxon>
    </lineage>
</organism>
<accession>A0A1I4TVN4</accession>
<dbReference type="NCBIfam" id="TIGR02305">
    <property type="entry name" value="HpaG-N-term"/>
    <property type="match status" value="1"/>
</dbReference>
<dbReference type="PANTHER" id="PTHR11820">
    <property type="entry name" value="ACYLPYRUVASE"/>
    <property type="match status" value="1"/>
</dbReference>
<dbReference type="RefSeq" id="WP_092000455.1">
    <property type="nucleotide sequence ID" value="NZ_FOUR01000002.1"/>
</dbReference>